<name>A0A7J8WAC5_9ROSI</name>
<dbReference type="Pfam" id="PF24924">
    <property type="entry name" value="DUF7745"/>
    <property type="match status" value="1"/>
</dbReference>
<evidence type="ECO:0000313" key="4">
    <source>
        <dbReference type="Proteomes" id="UP000593573"/>
    </source>
</evidence>
<evidence type="ECO:0000256" key="1">
    <source>
        <dbReference type="SAM" id="Coils"/>
    </source>
</evidence>
<sequence length="362" mass="42571">RQAFVPSPRPILESSLQLLHVWKGRFGAYDRKICGFTPMFKVSSGQGLLESNKCANLFEEADEYDRDDIYDLVVFPKALGHVDEAVADLFDLLEKKVTPIPAILEETFKSLSVCRKAGEGRFIGCAQLLLTWFHSHFWKVDRDLQEEDIKWRAPWLLPDEILYRCGNFDWVPLLEIWGAVGYTPLLVLRQYRDDGYRKKIQEVSSAWKQIRRMKRLAVGPMTTLEYNEWWVRRINDNIPKISQKNSQSAEECLRVVPSELEIIRQDFEGRNTELEKKIEQIEEKNMNLRLAIDVQKLKTEKLRKGKNKVEGELDSLKTNYKKLRLTMKTAGLGKTSEQWRAEIREEKVKADRWERRFQEMQM</sequence>
<comment type="caution">
    <text evidence="3">The sequence shown here is derived from an EMBL/GenBank/DDBJ whole genome shotgun (WGS) entry which is preliminary data.</text>
</comment>
<feature type="coiled-coil region" evidence="1">
    <location>
        <begin position="264"/>
        <end position="356"/>
    </location>
</feature>
<feature type="domain" description="DUF7745" evidence="2">
    <location>
        <begin position="69"/>
        <end position="191"/>
    </location>
</feature>
<dbReference type="InterPro" id="IPR056647">
    <property type="entry name" value="DUF7745"/>
</dbReference>
<dbReference type="AlphaFoldDB" id="A0A7J8WAC5"/>
<dbReference type="PANTHER" id="PTHR48200:SF1">
    <property type="entry name" value="AMINOTRANSFERASE-LIKE PLANT MOBILE DOMAIN-CONTAINING PROTEIN"/>
    <property type="match status" value="1"/>
</dbReference>
<gene>
    <name evidence="3" type="ORF">Goklo_025208</name>
</gene>
<dbReference type="Proteomes" id="UP000593573">
    <property type="component" value="Unassembled WGS sequence"/>
</dbReference>
<dbReference type="EMBL" id="JABFAB010243163">
    <property type="protein sequence ID" value="MBA0672045.1"/>
    <property type="molecule type" value="Genomic_DNA"/>
</dbReference>
<evidence type="ECO:0000313" key="3">
    <source>
        <dbReference type="EMBL" id="MBA0672045.1"/>
    </source>
</evidence>
<keyword evidence="4" id="KW-1185">Reference proteome</keyword>
<protein>
    <recommendedName>
        <fullName evidence="2">DUF7745 domain-containing protein</fullName>
    </recommendedName>
</protein>
<reference evidence="3 4" key="1">
    <citation type="journal article" date="2019" name="Genome Biol. Evol.">
        <title>Insights into the evolution of the New World diploid cottons (Gossypium, subgenus Houzingenia) based on genome sequencing.</title>
        <authorList>
            <person name="Grover C.E."/>
            <person name="Arick M.A. 2nd"/>
            <person name="Thrash A."/>
            <person name="Conover J.L."/>
            <person name="Sanders W.S."/>
            <person name="Peterson D.G."/>
            <person name="Frelichowski J.E."/>
            <person name="Scheffler J.A."/>
            <person name="Scheffler B.E."/>
            <person name="Wendel J.F."/>
        </authorList>
    </citation>
    <scope>NUCLEOTIDE SEQUENCE [LARGE SCALE GENOMIC DNA]</scope>
    <source>
        <strain evidence="3">57</strain>
        <tissue evidence="3">Leaf</tissue>
    </source>
</reference>
<organism evidence="3 4">
    <name type="scientific">Gossypium klotzschianum</name>
    <dbReference type="NCBI Taxonomy" id="34286"/>
    <lineage>
        <taxon>Eukaryota</taxon>
        <taxon>Viridiplantae</taxon>
        <taxon>Streptophyta</taxon>
        <taxon>Embryophyta</taxon>
        <taxon>Tracheophyta</taxon>
        <taxon>Spermatophyta</taxon>
        <taxon>Magnoliopsida</taxon>
        <taxon>eudicotyledons</taxon>
        <taxon>Gunneridae</taxon>
        <taxon>Pentapetalae</taxon>
        <taxon>rosids</taxon>
        <taxon>malvids</taxon>
        <taxon>Malvales</taxon>
        <taxon>Malvaceae</taxon>
        <taxon>Malvoideae</taxon>
        <taxon>Gossypium</taxon>
    </lineage>
</organism>
<accession>A0A7J8WAC5</accession>
<feature type="non-terminal residue" evidence="3">
    <location>
        <position position="1"/>
    </location>
</feature>
<proteinExistence type="predicted"/>
<dbReference type="PANTHER" id="PTHR48200">
    <property type="entry name" value="PROTEIN, PUTATIVE-RELATED"/>
    <property type="match status" value="1"/>
</dbReference>
<evidence type="ECO:0000259" key="2">
    <source>
        <dbReference type="Pfam" id="PF24924"/>
    </source>
</evidence>
<keyword evidence="1" id="KW-0175">Coiled coil</keyword>